<keyword evidence="1" id="KW-0812">Transmembrane</keyword>
<keyword evidence="1" id="KW-0472">Membrane</keyword>
<evidence type="ECO:0000259" key="2">
    <source>
        <dbReference type="PROSITE" id="PS51782"/>
    </source>
</evidence>
<dbReference type="CDD" id="cd00118">
    <property type="entry name" value="LysM"/>
    <property type="match status" value="2"/>
</dbReference>
<feature type="domain" description="LysM" evidence="2">
    <location>
        <begin position="155"/>
        <end position="205"/>
    </location>
</feature>
<feature type="domain" description="LysM" evidence="2">
    <location>
        <begin position="66"/>
        <end position="113"/>
    </location>
</feature>
<dbReference type="InterPro" id="IPR036779">
    <property type="entry name" value="LysM_dom_sf"/>
</dbReference>
<dbReference type="PROSITE" id="PS51782">
    <property type="entry name" value="LYSM"/>
    <property type="match status" value="2"/>
</dbReference>
<dbReference type="EMBL" id="MFAH01000049">
    <property type="protein sequence ID" value="OGD70646.1"/>
    <property type="molecule type" value="Genomic_DNA"/>
</dbReference>
<accession>A0A1F5ETR5</accession>
<dbReference type="InterPro" id="IPR018392">
    <property type="entry name" value="LysM"/>
</dbReference>
<comment type="caution">
    <text evidence="3">The sequence shown here is derived from an EMBL/GenBank/DDBJ whole genome shotgun (WGS) entry which is preliminary data.</text>
</comment>
<dbReference type="Gene3D" id="3.10.350.10">
    <property type="entry name" value="LysM domain"/>
    <property type="match status" value="2"/>
</dbReference>
<keyword evidence="1" id="KW-1133">Transmembrane helix</keyword>
<sequence>MEQKLKHILKALKINEGLISSVMGGVVVVIMAAMIFNYFKSINKSGTITDEPATDTAEQLSKALPATYKVKKGDDLWHISEKYYNSGYNYVDIIKTNKLASSGVIHEGNELTIPKVEVRLTPKMKAELAAKEKAAKEKVAVKTEVKTGKVTIEGAKYITVKGDYLWSIAVRAYGDGYAWIKIYNANQKVIGNDSSLLYTGVELTLPR</sequence>
<dbReference type="Pfam" id="PF01476">
    <property type="entry name" value="LysM"/>
    <property type="match status" value="2"/>
</dbReference>
<proteinExistence type="predicted"/>
<reference evidence="3 4" key="1">
    <citation type="journal article" date="2016" name="Nat. Commun.">
        <title>Thousands of microbial genomes shed light on interconnected biogeochemical processes in an aquifer system.</title>
        <authorList>
            <person name="Anantharaman K."/>
            <person name="Brown C.T."/>
            <person name="Hug L.A."/>
            <person name="Sharon I."/>
            <person name="Castelle C.J."/>
            <person name="Probst A.J."/>
            <person name="Thomas B.C."/>
            <person name="Singh A."/>
            <person name="Wilkins M.J."/>
            <person name="Karaoz U."/>
            <person name="Brodie E.L."/>
            <person name="Williams K.H."/>
            <person name="Hubbard S.S."/>
            <person name="Banfield J.F."/>
        </authorList>
    </citation>
    <scope>NUCLEOTIDE SEQUENCE [LARGE SCALE GENOMIC DNA]</scope>
</reference>
<organism evidence="3 4">
    <name type="scientific">Candidatus Collierbacteria bacterium RIFCSPHIGHO2_02_FULL_49_10</name>
    <dbReference type="NCBI Taxonomy" id="1817723"/>
    <lineage>
        <taxon>Bacteria</taxon>
        <taxon>Candidatus Collieribacteriota</taxon>
    </lineage>
</organism>
<dbReference type="Proteomes" id="UP000177390">
    <property type="component" value="Unassembled WGS sequence"/>
</dbReference>
<dbReference type="InterPro" id="IPR052196">
    <property type="entry name" value="Bact_Kbp"/>
</dbReference>
<dbReference type="AlphaFoldDB" id="A0A1F5ETR5"/>
<dbReference type="SUPFAM" id="SSF54106">
    <property type="entry name" value="LysM domain"/>
    <property type="match status" value="1"/>
</dbReference>
<feature type="transmembrane region" description="Helical" evidence="1">
    <location>
        <begin position="21"/>
        <end position="39"/>
    </location>
</feature>
<dbReference type="PANTHER" id="PTHR34700">
    <property type="entry name" value="POTASSIUM BINDING PROTEIN KBP"/>
    <property type="match status" value="1"/>
</dbReference>
<protein>
    <recommendedName>
        <fullName evidence="2">LysM domain-containing protein</fullName>
    </recommendedName>
</protein>
<evidence type="ECO:0000256" key="1">
    <source>
        <dbReference type="SAM" id="Phobius"/>
    </source>
</evidence>
<dbReference type="PANTHER" id="PTHR34700:SF4">
    <property type="entry name" value="PHAGE-LIKE ELEMENT PBSX PROTEIN XKDP"/>
    <property type="match status" value="1"/>
</dbReference>
<evidence type="ECO:0000313" key="4">
    <source>
        <dbReference type="Proteomes" id="UP000177390"/>
    </source>
</evidence>
<name>A0A1F5ETR5_9BACT</name>
<evidence type="ECO:0000313" key="3">
    <source>
        <dbReference type="EMBL" id="OGD70646.1"/>
    </source>
</evidence>
<dbReference type="SMART" id="SM00257">
    <property type="entry name" value="LysM"/>
    <property type="match status" value="2"/>
</dbReference>
<gene>
    <name evidence="3" type="ORF">A3D09_00105</name>
</gene>